<evidence type="ECO:0000256" key="15">
    <source>
        <dbReference type="ARBA" id="ARBA00047174"/>
    </source>
</evidence>
<dbReference type="InterPro" id="IPR049892">
    <property type="entry name" value="AA9"/>
</dbReference>
<dbReference type="EC" id="1.14.99.56" evidence="15"/>
<dbReference type="EMBL" id="LR026970">
    <property type="protein sequence ID" value="VBB86308.1"/>
    <property type="molecule type" value="Genomic_DNA"/>
</dbReference>
<feature type="chain" id="PRO_5045701029" description="lytic cellulose monooxygenase (C4-dehydrogenating)" evidence="16">
    <location>
        <begin position="21"/>
        <end position="329"/>
    </location>
</feature>
<evidence type="ECO:0000256" key="11">
    <source>
        <dbReference type="ARBA" id="ARBA00023277"/>
    </source>
</evidence>
<dbReference type="Gene3D" id="2.70.50.70">
    <property type="match status" value="1"/>
</dbReference>
<evidence type="ECO:0000256" key="4">
    <source>
        <dbReference type="ARBA" id="ARBA00022723"/>
    </source>
</evidence>
<evidence type="ECO:0000256" key="13">
    <source>
        <dbReference type="ARBA" id="ARBA00044502"/>
    </source>
</evidence>
<evidence type="ECO:0000256" key="14">
    <source>
        <dbReference type="ARBA" id="ARBA00045077"/>
    </source>
</evidence>
<evidence type="ECO:0000256" key="5">
    <source>
        <dbReference type="ARBA" id="ARBA00022729"/>
    </source>
</evidence>
<dbReference type="PANTHER" id="PTHR33353:SF36">
    <property type="entry name" value="ENDO-BETA-1,4-GLUCANASE D"/>
    <property type="match status" value="1"/>
</dbReference>
<proteinExistence type="inferred from homology"/>
<evidence type="ECO:0000313" key="19">
    <source>
        <dbReference type="Proteomes" id="UP000280685"/>
    </source>
</evidence>
<keyword evidence="5 16" id="KW-0732">Signal</keyword>
<evidence type="ECO:0000256" key="10">
    <source>
        <dbReference type="ARBA" id="ARBA00023157"/>
    </source>
</evidence>
<sequence>MPSLSTSLLLLGAAASQALAHSHLAHILVNGVLYNGFDPRPNIANFPNRVGWSSSNADDGYVGPAEYASAEIICHKSGAPPSAHAPVRAGEKVHIQWNGWPIGHVGPVLAYIAPCLNTADGCGSVSKTNLRWTKLDDSDPVLVPGEPGTWGSPAGKWATDVMIARNNSWQVEIPRGLKPGPYVLRHEIIALHFAKDKGGAQNYPVCMNLWVEAPVPAVPVPQPFKLDSFDARGFYKETDEGILIDVSTSLTGYVVPGPTVAPQARPVGHEQQQQMMSRADGTPVVVVRSTVTQKWTGGAVKRTEAPVVNKGRYFRGLIGGGGGVFTCHG</sequence>
<comment type="cofactor">
    <cofactor evidence="1">
        <name>Cu(2+)</name>
        <dbReference type="ChEBI" id="CHEBI:29036"/>
    </cofactor>
</comment>
<dbReference type="CDD" id="cd21175">
    <property type="entry name" value="LPMO_AA9"/>
    <property type="match status" value="1"/>
</dbReference>
<evidence type="ECO:0000256" key="6">
    <source>
        <dbReference type="ARBA" id="ARBA00023001"/>
    </source>
</evidence>
<dbReference type="Pfam" id="PF03443">
    <property type="entry name" value="AA9"/>
    <property type="match status" value="1"/>
</dbReference>
<keyword evidence="3" id="KW-0964">Secreted</keyword>
<keyword evidence="18" id="KW-0378">Hydrolase</keyword>
<feature type="domain" description="Auxiliary Activity family 9 catalytic" evidence="17">
    <location>
        <begin position="21"/>
        <end position="249"/>
    </location>
</feature>
<organism evidence="18 19">
    <name type="scientific">Podospora comata</name>
    <dbReference type="NCBI Taxonomy" id="48703"/>
    <lineage>
        <taxon>Eukaryota</taxon>
        <taxon>Fungi</taxon>
        <taxon>Dikarya</taxon>
        <taxon>Ascomycota</taxon>
        <taxon>Pezizomycotina</taxon>
        <taxon>Sordariomycetes</taxon>
        <taxon>Sordariomycetidae</taxon>
        <taxon>Sordariales</taxon>
        <taxon>Podosporaceae</taxon>
        <taxon>Podospora</taxon>
    </lineage>
</organism>
<evidence type="ECO:0000313" key="18">
    <source>
        <dbReference type="EMBL" id="VBB86308.1"/>
    </source>
</evidence>
<evidence type="ECO:0000256" key="12">
    <source>
        <dbReference type="ARBA" id="ARBA00023326"/>
    </source>
</evidence>
<protein>
    <recommendedName>
        <fullName evidence="15">lytic cellulose monooxygenase (C4-dehydrogenating)</fullName>
        <ecNumber evidence="15">1.14.99.56</ecNumber>
    </recommendedName>
</protein>
<comment type="subcellular location">
    <subcellularLocation>
        <location evidence="2">Secreted</location>
    </subcellularLocation>
</comment>
<feature type="signal peptide" evidence="16">
    <location>
        <begin position="1"/>
        <end position="20"/>
    </location>
</feature>
<evidence type="ECO:0000256" key="7">
    <source>
        <dbReference type="ARBA" id="ARBA00023002"/>
    </source>
</evidence>
<evidence type="ECO:0000259" key="17">
    <source>
        <dbReference type="Pfam" id="PF03443"/>
    </source>
</evidence>
<dbReference type="PANTHER" id="PTHR33353">
    <property type="entry name" value="PUTATIVE (AFU_ORTHOLOGUE AFUA_1G12560)-RELATED"/>
    <property type="match status" value="1"/>
</dbReference>
<evidence type="ECO:0000256" key="2">
    <source>
        <dbReference type="ARBA" id="ARBA00004613"/>
    </source>
</evidence>
<dbReference type="InterPro" id="IPR005103">
    <property type="entry name" value="AA9_LPMO"/>
</dbReference>
<evidence type="ECO:0000256" key="8">
    <source>
        <dbReference type="ARBA" id="ARBA00023008"/>
    </source>
</evidence>
<keyword evidence="12" id="KW-0624">Polysaccharide degradation</keyword>
<keyword evidence="8" id="KW-0186">Copper</keyword>
<comment type="similarity">
    <text evidence="13">Belongs to the polysaccharide monooxygenase AA9 family.</text>
</comment>
<keyword evidence="11" id="KW-0119">Carbohydrate metabolism</keyword>
<dbReference type="Proteomes" id="UP000280685">
    <property type="component" value="Chromosome 7"/>
</dbReference>
<reference evidence="18" key="1">
    <citation type="submission" date="2018-02" db="EMBL/GenBank/DDBJ databases">
        <authorList>
            <person name="Silar P."/>
        </authorList>
    </citation>
    <scope>NUCLEOTIDE SEQUENCE [LARGE SCALE GENOMIC DNA]</scope>
    <source>
        <strain evidence="18">T</strain>
    </source>
</reference>
<keyword evidence="7" id="KW-0560">Oxidoreductase</keyword>
<gene>
    <name evidence="18" type="ORF">PODCO_703390</name>
</gene>
<evidence type="ECO:0000256" key="16">
    <source>
        <dbReference type="SAM" id="SignalP"/>
    </source>
</evidence>
<accession>A0ABY6SJI1</accession>
<evidence type="ECO:0000256" key="1">
    <source>
        <dbReference type="ARBA" id="ARBA00001973"/>
    </source>
</evidence>
<comment type="catalytic activity">
    <reaction evidence="14">
        <text>[(1-&gt;4)-beta-D-glucosyl]n+m + reduced acceptor + O2 = 4-dehydro-beta-D-glucosyl-[(1-&gt;4)-beta-D-glucosyl]n-1 + [(1-&gt;4)-beta-D-glucosyl]m + acceptor + H2O.</text>
        <dbReference type="EC" id="1.14.99.56"/>
    </reaction>
</comment>
<evidence type="ECO:0000256" key="3">
    <source>
        <dbReference type="ARBA" id="ARBA00022525"/>
    </source>
</evidence>
<keyword evidence="19" id="KW-1185">Reference proteome</keyword>
<keyword evidence="4" id="KW-0479">Metal-binding</keyword>
<evidence type="ECO:0000256" key="9">
    <source>
        <dbReference type="ARBA" id="ARBA00023033"/>
    </source>
</evidence>
<keyword evidence="6" id="KW-0136">Cellulose degradation</keyword>
<keyword evidence="9" id="KW-0503">Monooxygenase</keyword>
<keyword evidence="10" id="KW-1015">Disulfide bond</keyword>
<name>A0ABY6SJI1_PODCO</name>
<dbReference type="GO" id="GO:0016787">
    <property type="term" value="F:hydrolase activity"/>
    <property type="evidence" value="ECO:0007669"/>
    <property type="project" value="UniProtKB-KW"/>
</dbReference>